<name>A0A6P8HXC2_ACTTE</name>
<accession>A0A6P8HXC2</accession>
<protein>
    <submittedName>
        <fullName evidence="2">Uncharacterized protein LOC116293880</fullName>
    </submittedName>
</protein>
<dbReference type="KEGG" id="aten:116293880"/>
<sequence length="120" mass="13561">MFVAVFCWFRKKSGQKQIQIKSSRNPSKRIAAFNTRSCGQEQRNISNANSEGVQIVGLDAVQYAAPVDDIDYPKPSTHNMTHDILYDTDLSTYSEVHDAIPPSAKLTSIYYDDENLYLNP</sequence>
<dbReference type="AlphaFoldDB" id="A0A6P8HXC2"/>
<evidence type="ECO:0000313" key="1">
    <source>
        <dbReference type="Proteomes" id="UP000515163"/>
    </source>
</evidence>
<proteinExistence type="predicted"/>
<keyword evidence="1" id="KW-1185">Reference proteome</keyword>
<dbReference type="InParanoid" id="A0A6P8HXC2"/>
<reference evidence="2" key="1">
    <citation type="submission" date="2025-08" db="UniProtKB">
        <authorList>
            <consortium name="RefSeq"/>
        </authorList>
    </citation>
    <scope>IDENTIFICATION</scope>
    <source>
        <tissue evidence="2">Tentacle</tissue>
    </source>
</reference>
<evidence type="ECO:0000313" key="2">
    <source>
        <dbReference type="RefSeq" id="XP_031557237.1"/>
    </source>
</evidence>
<feature type="non-terminal residue" evidence="2">
    <location>
        <position position="120"/>
    </location>
</feature>
<dbReference type="RefSeq" id="XP_031557237.1">
    <property type="nucleotide sequence ID" value="XM_031701377.1"/>
</dbReference>
<dbReference type="Proteomes" id="UP000515163">
    <property type="component" value="Unplaced"/>
</dbReference>
<dbReference type="GeneID" id="116293880"/>
<organism evidence="1 2">
    <name type="scientific">Actinia tenebrosa</name>
    <name type="common">Australian red waratah sea anemone</name>
    <dbReference type="NCBI Taxonomy" id="6105"/>
    <lineage>
        <taxon>Eukaryota</taxon>
        <taxon>Metazoa</taxon>
        <taxon>Cnidaria</taxon>
        <taxon>Anthozoa</taxon>
        <taxon>Hexacorallia</taxon>
        <taxon>Actiniaria</taxon>
        <taxon>Actiniidae</taxon>
        <taxon>Actinia</taxon>
    </lineage>
</organism>
<gene>
    <name evidence="2" type="primary">LOC116293880</name>
</gene>